<evidence type="ECO:0000256" key="2">
    <source>
        <dbReference type="ARBA" id="ARBA00022692"/>
    </source>
</evidence>
<comment type="subcellular location">
    <subcellularLocation>
        <location evidence="5">Cell membrane</location>
        <topology evidence="5">Multi-pass membrane protein</topology>
    </subcellularLocation>
    <subcellularLocation>
        <location evidence="1">Membrane</location>
        <topology evidence="1">Multi-pass membrane protein</topology>
    </subcellularLocation>
</comment>
<evidence type="ECO:0000313" key="7">
    <source>
        <dbReference type="EMBL" id="EHN09584.1"/>
    </source>
</evidence>
<protein>
    <recommendedName>
        <fullName evidence="5">Transport permease protein</fullName>
    </recommendedName>
</protein>
<dbReference type="NCBIfam" id="NF011648">
    <property type="entry name" value="PRK15066.1"/>
    <property type="match status" value="1"/>
</dbReference>
<keyword evidence="5" id="KW-0813">Transport</keyword>
<dbReference type="PIRSF" id="PIRSF006648">
    <property type="entry name" value="DrrB"/>
    <property type="match status" value="1"/>
</dbReference>
<dbReference type="PROSITE" id="PS51012">
    <property type="entry name" value="ABC_TM2"/>
    <property type="match status" value="1"/>
</dbReference>
<evidence type="ECO:0000256" key="4">
    <source>
        <dbReference type="ARBA" id="ARBA00023136"/>
    </source>
</evidence>
<dbReference type="GO" id="GO:0140359">
    <property type="term" value="F:ABC-type transporter activity"/>
    <property type="evidence" value="ECO:0007669"/>
    <property type="project" value="InterPro"/>
</dbReference>
<name>H0E9P0_9ACTN</name>
<evidence type="ECO:0000256" key="3">
    <source>
        <dbReference type="ARBA" id="ARBA00022989"/>
    </source>
</evidence>
<keyword evidence="2 5" id="KW-0812">Transmembrane</keyword>
<evidence type="ECO:0000256" key="5">
    <source>
        <dbReference type="RuleBase" id="RU361157"/>
    </source>
</evidence>
<proteinExistence type="inferred from homology"/>
<accession>H0E9P0</accession>
<feature type="domain" description="ABC transmembrane type-2" evidence="6">
    <location>
        <begin position="55"/>
        <end position="284"/>
    </location>
</feature>
<feature type="transmembrane region" description="Helical" evidence="5">
    <location>
        <begin position="173"/>
        <end position="195"/>
    </location>
</feature>
<dbReference type="PRINTS" id="PR00164">
    <property type="entry name" value="ABC2TRNSPORT"/>
</dbReference>
<dbReference type="InterPro" id="IPR013525">
    <property type="entry name" value="ABC2_TM"/>
</dbReference>
<reference evidence="7 8" key="1">
    <citation type="journal article" date="2013" name="Biodegradation">
        <title>Quantitative proteomic analysis of ibuprofen-degrading Patulibacter sp. strain I11.</title>
        <authorList>
            <person name="Almeida B."/>
            <person name="Kjeldal H."/>
            <person name="Lolas I."/>
            <person name="Knudsen A.D."/>
            <person name="Carvalho G."/>
            <person name="Nielsen K.L."/>
            <person name="Barreto Crespo M.T."/>
            <person name="Stensballe A."/>
            <person name="Nielsen J.L."/>
        </authorList>
    </citation>
    <scope>NUCLEOTIDE SEQUENCE [LARGE SCALE GENOMIC DNA]</scope>
    <source>
        <strain evidence="7 8">I11</strain>
    </source>
</reference>
<comment type="similarity">
    <text evidence="5">Belongs to the ABC-2 integral membrane protein family.</text>
</comment>
<dbReference type="GO" id="GO:0043190">
    <property type="term" value="C:ATP-binding cassette (ABC) transporter complex"/>
    <property type="evidence" value="ECO:0007669"/>
    <property type="project" value="InterPro"/>
</dbReference>
<evidence type="ECO:0000313" key="8">
    <source>
        <dbReference type="Proteomes" id="UP000005143"/>
    </source>
</evidence>
<dbReference type="InterPro" id="IPR000412">
    <property type="entry name" value="ABC_2_transport"/>
</dbReference>
<evidence type="ECO:0000256" key="1">
    <source>
        <dbReference type="ARBA" id="ARBA00004141"/>
    </source>
</evidence>
<dbReference type="RefSeq" id="WP_007577768.1">
    <property type="nucleotide sequence ID" value="NZ_AGUD01000266.1"/>
</dbReference>
<dbReference type="EMBL" id="AGUD01000266">
    <property type="protein sequence ID" value="EHN09584.1"/>
    <property type="molecule type" value="Genomic_DNA"/>
</dbReference>
<dbReference type="PANTHER" id="PTHR43332">
    <property type="entry name" value="INNER MEMBRANE TRANSPORT PERMEASE YADH-RELATED"/>
    <property type="match status" value="1"/>
</dbReference>
<organism evidence="7 8">
    <name type="scientific">Patulibacter medicamentivorans</name>
    <dbReference type="NCBI Taxonomy" id="1097667"/>
    <lineage>
        <taxon>Bacteria</taxon>
        <taxon>Bacillati</taxon>
        <taxon>Actinomycetota</taxon>
        <taxon>Thermoleophilia</taxon>
        <taxon>Solirubrobacterales</taxon>
        <taxon>Patulibacteraceae</taxon>
        <taxon>Patulibacter</taxon>
    </lineage>
</organism>
<dbReference type="Pfam" id="PF01061">
    <property type="entry name" value="ABC2_membrane"/>
    <property type="match status" value="1"/>
</dbReference>
<dbReference type="InterPro" id="IPR052522">
    <property type="entry name" value="ABC-2_transport_permease"/>
</dbReference>
<keyword evidence="3 5" id="KW-1133">Transmembrane helix</keyword>
<evidence type="ECO:0000259" key="6">
    <source>
        <dbReference type="PROSITE" id="PS51012"/>
    </source>
</evidence>
<keyword evidence="4 5" id="KW-0472">Membrane</keyword>
<gene>
    <name evidence="7" type="ORF">PAI11_35600</name>
</gene>
<feature type="transmembrane region" description="Helical" evidence="5">
    <location>
        <begin position="259"/>
        <end position="281"/>
    </location>
</feature>
<feature type="transmembrane region" description="Helical" evidence="5">
    <location>
        <begin position="140"/>
        <end position="167"/>
    </location>
</feature>
<keyword evidence="8" id="KW-1185">Reference proteome</keyword>
<comment type="caution">
    <text evidence="7">The sequence shown here is derived from an EMBL/GenBank/DDBJ whole genome shotgun (WGS) entry which is preliminary data.</text>
</comment>
<feature type="transmembrane region" description="Helical" evidence="5">
    <location>
        <begin position="202"/>
        <end position="224"/>
    </location>
</feature>
<keyword evidence="5" id="KW-1003">Cell membrane</keyword>
<feature type="transmembrane region" description="Helical" evidence="5">
    <location>
        <begin position="99"/>
        <end position="119"/>
    </location>
</feature>
<dbReference type="AlphaFoldDB" id="H0E9P0"/>
<feature type="transmembrane region" description="Helical" evidence="5">
    <location>
        <begin position="56"/>
        <end position="79"/>
    </location>
</feature>
<dbReference type="InterPro" id="IPR047817">
    <property type="entry name" value="ABC2_TM_bact-type"/>
</dbReference>
<sequence length="289" mass="31237">MSSHVTDPAAVVAARDAGDRCAGHLPPPAAYDEPFAEERRGLLWLCEREIVRFLKLWVQTIVAPVISSLLFIVVFGMALGDRIADVDGVPYDQFIVPGLVVQAILTAAYSNNSSTLFQARSDRFLNDVLSSPLRWWEVNIGVAIGGVVRGLLTGIVLLACAVVMTGVSIEQPLVLVVATALILVAFAQLGVIAGIYAKSWDFMAFVTTLVILPLSFLGGIFYSVDRLPEGWQVVSHLNPIFYLVQAFREGFSGTSDVPIGLSLAVVAVLAVVLSGWCAWLFRTGHRLKP</sequence>
<dbReference type="PANTHER" id="PTHR43332:SF2">
    <property type="entry name" value="INNER MEMBRANE TRANSPORT PERMEASE YADH"/>
    <property type="match status" value="1"/>
</dbReference>
<dbReference type="Proteomes" id="UP000005143">
    <property type="component" value="Unassembled WGS sequence"/>
</dbReference>